<evidence type="ECO:0000313" key="2">
    <source>
        <dbReference type="Proteomes" id="UP000825935"/>
    </source>
</evidence>
<name>A0A8T2RGH1_CERRI</name>
<gene>
    <name evidence="1" type="ORF">KP509_27G014500</name>
</gene>
<evidence type="ECO:0000313" key="1">
    <source>
        <dbReference type="EMBL" id="KAH7294708.1"/>
    </source>
</evidence>
<comment type="caution">
    <text evidence="1">The sequence shown here is derived from an EMBL/GenBank/DDBJ whole genome shotgun (WGS) entry which is preliminary data.</text>
</comment>
<keyword evidence="2" id="KW-1185">Reference proteome</keyword>
<protein>
    <submittedName>
        <fullName evidence="1">Uncharacterized protein</fullName>
    </submittedName>
</protein>
<sequence length="114" mass="12487">MKCSCQNLAQNRCCSHQPHVNLLTLLADTRSPRRTASIICSHAPHKSLNALSKVLTQSLSTRLMHPGWTRKAASACDAPSQLPKVPKWGDVCAQQQMMAKAMPESFKSNDADDS</sequence>
<organism evidence="1 2">
    <name type="scientific">Ceratopteris richardii</name>
    <name type="common">Triangle waterfern</name>
    <dbReference type="NCBI Taxonomy" id="49495"/>
    <lineage>
        <taxon>Eukaryota</taxon>
        <taxon>Viridiplantae</taxon>
        <taxon>Streptophyta</taxon>
        <taxon>Embryophyta</taxon>
        <taxon>Tracheophyta</taxon>
        <taxon>Polypodiopsida</taxon>
        <taxon>Polypodiidae</taxon>
        <taxon>Polypodiales</taxon>
        <taxon>Pteridineae</taxon>
        <taxon>Pteridaceae</taxon>
        <taxon>Parkerioideae</taxon>
        <taxon>Ceratopteris</taxon>
    </lineage>
</organism>
<dbReference type="Proteomes" id="UP000825935">
    <property type="component" value="Chromosome 27"/>
</dbReference>
<accession>A0A8T2RGH1</accession>
<dbReference type="EMBL" id="CM035432">
    <property type="protein sequence ID" value="KAH7294708.1"/>
    <property type="molecule type" value="Genomic_DNA"/>
</dbReference>
<proteinExistence type="predicted"/>
<dbReference type="AlphaFoldDB" id="A0A8T2RGH1"/>
<reference evidence="1 2" key="1">
    <citation type="submission" date="2021-08" db="EMBL/GenBank/DDBJ databases">
        <title>WGS assembly of Ceratopteris richardii.</title>
        <authorList>
            <person name="Marchant D.B."/>
            <person name="Chen G."/>
            <person name="Jenkins J."/>
            <person name="Shu S."/>
            <person name="Leebens-Mack J."/>
            <person name="Grimwood J."/>
            <person name="Schmutz J."/>
            <person name="Soltis P."/>
            <person name="Soltis D."/>
            <person name="Chen Z.-H."/>
        </authorList>
    </citation>
    <scope>NUCLEOTIDE SEQUENCE [LARGE SCALE GENOMIC DNA]</scope>
    <source>
        <strain evidence="1">Whitten #5841</strain>
        <tissue evidence="1">Leaf</tissue>
    </source>
</reference>